<sequence>MAKAITQINVQKKTEEERQRQLQQDLLNQLTENHQSLDTIFDIVDELNKAGVLDMVKGFLRMRDQIGSISIEKVNQPSMHHLIKNGFHAIEFIGKLEPEKLEKMMDGLVHGLDRMAKETEKQEEVSMWKMFKLMRDPHVLTALSYLTAFLNGMGEELGTNRQQEGR</sequence>
<keyword evidence="1" id="KW-0175">Coiled coil</keyword>
<proteinExistence type="predicted"/>
<dbReference type="EMBL" id="FNDK01000008">
    <property type="protein sequence ID" value="SDH60957.1"/>
    <property type="molecule type" value="Genomic_DNA"/>
</dbReference>
<reference evidence="2 3" key="1">
    <citation type="submission" date="2016-10" db="EMBL/GenBank/DDBJ databases">
        <authorList>
            <person name="de Groot N.N."/>
        </authorList>
    </citation>
    <scope>NUCLEOTIDE SEQUENCE [LARGE SCALE GENOMIC DNA]</scope>
    <source>
        <strain evidence="2 3">DSM 21632</strain>
    </source>
</reference>
<dbReference type="Proteomes" id="UP000199163">
    <property type="component" value="Unassembled WGS sequence"/>
</dbReference>
<dbReference type="InterPro" id="IPR012440">
    <property type="entry name" value="DUF1641"/>
</dbReference>
<evidence type="ECO:0000256" key="1">
    <source>
        <dbReference type="SAM" id="Coils"/>
    </source>
</evidence>
<dbReference type="OrthoDB" id="147801at2"/>
<name>A0A1G8DTE4_9BACI</name>
<gene>
    <name evidence="2" type="ORF">SAMN05192534_10820</name>
</gene>
<keyword evidence="3" id="KW-1185">Reference proteome</keyword>
<accession>A0A1G8DTE4</accession>
<evidence type="ECO:0000313" key="2">
    <source>
        <dbReference type="EMBL" id="SDH60957.1"/>
    </source>
</evidence>
<evidence type="ECO:0000313" key="3">
    <source>
        <dbReference type="Proteomes" id="UP000199163"/>
    </source>
</evidence>
<dbReference type="Pfam" id="PF07849">
    <property type="entry name" value="DUF1641"/>
    <property type="match status" value="1"/>
</dbReference>
<dbReference type="PANTHER" id="PTHR38433:SF1">
    <property type="entry name" value="DUF1641 DOMAIN-CONTAINING PROTEIN"/>
    <property type="match status" value="1"/>
</dbReference>
<protein>
    <submittedName>
        <fullName evidence="2">Uncharacterized conserved protein YjgD, DUF1641 family</fullName>
    </submittedName>
</protein>
<dbReference type="AlphaFoldDB" id="A0A1G8DTE4"/>
<feature type="coiled-coil region" evidence="1">
    <location>
        <begin position="5"/>
        <end position="33"/>
    </location>
</feature>
<dbReference type="RefSeq" id="WP_091272857.1">
    <property type="nucleotide sequence ID" value="NZ_FNDK01000008.1"/>
</dbReference>
<dbReference type="PANTHER" id="PTHR38433">
    <property type="match status" value="1"/>
</dbReference>
<dbReference type="STRING" id="568899.SAMN05192534_10820"/>
<organism evidence="2 3">
    <name type="scientific">Alteribacillus persepolensis</name>
    <dbReference type="NCBI Taxonomy" id="568899"/>
    <lineage>
        <taxon>Bacteria</taxon>
        <taxon>Bacillati</taxon>
        <taxon>Bacillota</taxon>
        <taxon>Bacilli</taxon>
        <taxon>Bacillales</taxon>
        <taxon>Bacillaceae</taxon>
        <taxon>Alteribacillus</taxon>
    </lineage>
</organism>